<sequence>MNIILKSLCLGIIGTTLLTGCQTVNKTKDKITSVFDKSRKIPEIDKKGVVDLSKKTYEQIEKFSEKMPVDQWVYLENKEQGLYDLQNKNKDGVILSLRLICKISSQKPAFILKDKEDKEILKAYDNTTGQPQFLLDNKNYLNPFDANNPKKLEVFKAAMSKAKVLKIYYSSTLYTFQNGKSELLEKAVTCKE</sequence>
<name>A0A2U3MVI9_9GAMM</name>
<dbReference type="PROSITE" id="PS51257">
    <property type="entry name" value="PROKAR_LIPOPROTEIN"/>
    <property type="match status" value="1"/>
</dbReference>
<organism evidence="1 2">
    <name type="scientific">Acinetobacter stercoris</name>
    <dbReference type="NCBI Taxonomy" id="2126983"/>
    <lineage>
        <taxon>Bacteria</taxon>
        <taxon>Pseudomonadati</taxon>
        <taxon>Pseudomonadota</taxon>
        <taxon>Gammaproteobacteria</taxon>
        <taxon>Moraxellales</taxon>
        <taxon>Moraxellaceae</taxon>
        <taxon>Acinetobacter</taxon>
    </lineage>
</organism>
<proteinExistence type="predicted"/>
<keyword evidence="2" id="KW-1185">Reference proteome</keyword>
<reference evidence="2" key="1">
    <citation type="submission" date="2018-03" db="EMBL/GenBank/DDBJ databases">
        <authorList>
            <person name="Blom J."/>
        </authorList>
    </citation>
    <scope>NUCLEOTIDE SEQUENCE [LARGE SCALE GENOMIC DNA]</scope>
    <source>
        <strain evidence="2">KPC-SM-21</strain>
    </source>
</reference>
<protein>
    <recommendedName>
        <fullName evidence="3">Lipoprotein</fullName>
    </recommendedName>
</protein>
<evidence type="ECO:0000313" key="1">
    <source>
        <dbReference type="EMBL" id="SPL69458.1"/>
    </source>
</evidence>
<dbReference type="InParanoid" id="A0A2U3MVI9"/>
<dbReference type="Proteomes" id="UP000245974">
    <property type="component" value="Unassembled WGS sequence"/>
</dbReference>
<gene>
    <name evidence="1" type="ORF">KPC_0636</name>
</gene>
<dbReference type="AlphaFoldDB" id="A0A2U3MVI9"/>
<accession>A0A2U3MVI9</accession>
<dbReference type="OrthoDB" id="6713330at2"/>
<evidence type="ECO:0008006" key="3">
    <source>
        <dbReference type="Google" id="ProtNLM"/>
    </source>
</evidence>
<evidence type="ECO:0000313" key="2">
    <source>
        <dbReference type="Proteomes" id="UP000245974"/>
    </source>
</evidence>
<dbReference type="RefSeq" id="WP_121972986.1">
    <property type="nucleotide sequence ID" value="NZ_OOGT01000017.1"/>
</dbReference>
<dbReference type="EMBL" id="OOGT01000017">
    <property type="protein sequence ID" value="SPL69458.1"/>
    <property type="molecule type" value="Genomic_DNA"/>
</dbReference>